<evidence type="ECO:0000313" key="3">
    <source>
        <dbReference type="Proteomes" id="UP000281553"/>
    </source>
</evidence>
<feature type="transmembrane region" description="Helical" evidence="1">
    <location>
        <begin position="61"/>
        <end position="80"/>
    </location>
</feature>
<keyword evidence="1" id="KW-0472">Membrane</keyword>
<keyword evidence="1" id="KW-0812">Transmembrane</keyword>
<protein>
    <submittedName>
        <fullName evidence="2">Uncharacterized protein</fullName>
    </submittedName>
</protein>
<dbReference type="Proteomes" id="UP000281553">
    <property type="component" value="Unassembled WGS sequence"/>
</dbReference>
<keyword evidence="1" id="KW-1133">Transmembrane helix</keyword>
<dbReference type="AlphaFoldDB" id="A0A3P7L4J4"/>
<name>A0A3P7L4J4_DIBLA</name>
<dbReference type="OrthoDB" id="6500128at2759"/>
<organism evidence="2 3">
    <name type="scientific">Dibothriocephalus latus</name>
    <name type="common">Fish tapeworm</name>
    <name type="synonym">Diphyllobothrium latum</name>
    <dbReference type="NCBI Taxonomy" id="60516"/>
    <lineage>
        <taxon>Eukaryota</taxon>
        <taxon>Metazoa</taxon>
        <taxon>Spiralia</taxon>
        <taxon>Lophotrochozoa</taxon>
        <taxon>Platyhelminthes</taxon>
        <taxon>Cestoda</taxon>
        <taxon>Eucestoda</taxon>
        <taxon>Diphyllobothriidea</taxon>
        <taxon>Diphyllobothriidae</taxon>
        <taxon>Dibothriocephalus</taxon>
    </lineage>
</organism>
<reference evidence="2 3" key="1">
    <citation type="submission" date="2018-11" db="EMBL/GenBank/DDBJ databases">
        <authorList>
            <consortium name="Pathogen Informatics"/>
        </authorList>
    </citation>
    <scope>NUCLEOTIDE SEQUENCE [LARGE SCALE GENOMIC DNA]</scope>
</reference>
<sequence length="166" mass="18988">MRDDPWQQTWPVQFIHFVIARDRLPNVQKPLPCPDALSRASRECNGILRSKLWMGFQNGQMVFLQKLAMLVILIALIFLFPDDPKLMISERIITLYSLLMTLQFSLTVDLSNGIRFAFEHLICCKRIQAFLSTPLLEGETLPSVMDSKQPAVSLKSISATWSKVSY</sequence>
<gene>
    <name evidence="2" type="ORF">DILT_LOCUS8166</name>
</gene>
<proteinExistence type="predicted"/>
<accession>A0A3P7L4J4</accession>
<dbReference type="EMBL" id="UYRU01053636">
    <property type="protein sequence ID" value="VDN12335.1"/>
    <property type="molecule type" value="Genomic_DNA"/>
</dbReference>
<evidence type="ECO:0000313" key="2">
    <source>
        <dbReference type="EMBL" id="VDN12335.1"/>
    </source>
</evidence>
<keyword evidence="3" id="KW-1185">Reference proteome</keyword>
<evidence type="ECO:0000256" key="1">
    <source>
        <dbReference type="SAM" id="Phobius"/>
    </source>
</evidence>